<dbReference type="GO" id="GO:0034450">
    <property type="term" value="F:ubiquitin-ubiquitin ligase activity"/>
    <property type="evidence" value="ECO:0007669"/>
    <property type="project" value="EnsemblFungi"/>
</dbReference>
<dbReference type="InterPro" id="IPR035983">
    <property type="entry name" value="Hect_E3_ubiquitin_ligase"/>
</dbReference>
<dbReference type="GO" id="GO:0036503">
    <property type="term" value="P:ERAD pathway"/>
    <property type="evidence" value="ECO:0007669"/>
    <property type="project" value="EnsemblFungi"/>
</dbReference>
<dbReference type="GO" id="GO:0010994">
    <property type="term" value="P:free ubiquitin chain polymerization"/>
    <property type="evidence" value="ECO:0007669"/>
    <property type="project" value="EnsemblFungi"/>
</dbReference>
<keyword evidence="3" id="KW-0808">Transferase</keyword>
<dbReference type="SUPFAM" id="SSF56204">
    <property type="entry name" value="Hect, E3 ligase catalytic domain"/>
    <property type="match status" value="1"/>
</dbReference>
<dbReference type="EC" id="2.3.2.26" evidence="2"/>
<dbReference type="GeneID" id="11535318"/>
<dbReference type="InterPro" id="IPR044611">
    <property type="entry name" value="E3A/B/C-like"/>
</dbReference>
<dbReference type="GO" id="GO:0071629">
    <property type="term" value="P:cytoplasm protein quality control by the ubiquitin-proteasome system"/>
    <property type="evidence" value="ECO:0007669"/>
    <property type="project" value="EnsemblFungi"/>
</dbReference>
<accession>G8BQV0</accession>
<dbReference type="GO" id="GO:0000209">
    <property type="term" value="P:protein polyubiquitination"/>
    <property type="evidence" value="ECO:0007669"/>
    <property type="project" value="EnsemblFungi"/>
</dbReference>
<comment type="catalytic activity">
    <reaction evidence="1">
        <text>S-ubiquitinyl-[E2 ubiquitin-conjugating enzyme]-L-cysteine + [acceptor protein]-L-lysine = [E2 ubiquitin-conjugating enzyme]-L-cysteine + N(6)-ubiquitinyl-[acceptor protein]-L-lysine.</text>
        <dbReference type="EC" id="2.3.2.26"/>
    </reaction>
</comment>
<evidence type="ECO:0000256" key="2">
    <source>
        <dbReference type="ARBA" id="ARBA00012485"/>
    </source>
</evidence>
<dbReference type="eggNOG" id="KOG0942">
    <property type="taxonomic scope" value="Eukaryota"/>
</dbReference>
<organism evidence="7 8">
    <name type="scientific">Tetrapisispora phaffii (strain ATCC 24235 / CBS 4417 / NBRC 1672 / NRRL Y-8282 / UCD 70-5)</name>
    <name type="common">Yeast</name>
    <name type="synonym">Fabospora phaffii</name>
    <dbReference type="NCBI Taxonomy" id="1071381"/>
    <lineage>
        <taxon>Eukaryota</taxon>
        <taxon>Fungi</taxon>
        <taxon>Dikarya</taxon>
        <taxon>Ascomycota</taxon>
        <taxon>Saccharomycotina</taxon>
        <taxon>Saccharomycetes</taxon>
        <taxon>Saccharomycetales</taxon>
        <taxon>Saccharomycetaceae</taxon>
        <taxon>Tetrapisispora</taxon>
    </lineage>
</organism>
<dbReference type="InterPro" id="IPR000569">
    <property type="entry name" value="HECT_dom"/>
</dbReference>
<dbReference type="KEGG" id="tpf:TPHA_0C04620"/>
<dbReference type="EMBL" id="HE612858">
    <property type="protein sequence ID" value="CCE62612.1"/>
    <property type="molecule type" value="Genomic_DNA"/>
</dbReference>
<dbReference type="PANTHER" id="PTHR45700:SF2">
    <property type="entry name" value="UBIQUITIN-PROTEIN LIGASE E3C"/>
    <property type="match status" value="1"/>
</dbReference>
<evidence type="ECO:0000259" key="6">
    <source>
        <dbReference type="PROSITE" id="PS50237"/>
    </source>
</evidence>
<dbReference type="PROSITE" id="PS50237">
    <property type="entry name" value="HECT"/>
    <property type="match status" value="1"/>
</dbReference>
<dbReference type="CDD" id="cd00078">
    <property type="entry name" value="HECTc"/>
    <property type="match status" value="1"/>
</dbReference>
<feature type="active site" description="Glycyl thioester intermediate" evidence="5">
    <location>
        <position position="886"/>
    </location>
</feature>
<dbReference type="AlphaFoldDB" id="G8BQV0"/>
<dbReference type="STRING" id="1071381.G8BQV0"/>
<dbReference type="Gene3D" id="3.30.2410.10">
    <property type="entry name" value="Hect, E3 ligase catalytic domain"/>
    <property type="match status" value="1"/>
</dbReference>
<dbReference type="PANTHER" id="PTHR45700">
    <property type="entry name" value="UBIQUITIN-PROTEIN LIGASE E3C"/>
    <property type="match status" value="1"/>
</dbReference>
<dbReference type="OMA" id="IIAPHWM"/>
<keyword evidence="4 5" id="KW-0833">Ubl conjugation pathway</keyword>
<feature type="domain" description="HECT" evidence="6">
    <location>
        <begin position="582"/>
        <end position="918"/>
    </location>
</feature>
<dbReference type="HOGENOM" id="CLU_002173_2_3_1"/>
<dbReference type="GO" id="GO:0034605">
    <property type="term" value="P:cellular response to heat"/>
    <property type="evidence" value="ECO:0007669"/>
    <property type="project" value="EnsemblFungi"/>
</dbReference>
<reference evidence="7 8" key="1">
    <citation type="journal article" date="2011" name="Proc. Natl. Acad. Sci. U.S.A.">
        <title>Evolutionary erosion of yeast sex chromosomes by mating-type switching accidents.</title>
        <authorList>
            <person name="Gordon J.L."/>
            <person name="Armisen D."/>
            <person name="Proux-Wera E."/>
            <person name="Oheigeartaigh S.S."/>
            <person name="Byrne K.P."/>
            <person name="Wolfe K.H."/>
        </authorList>
    </citation>
    <scope>NUCLEOTIDE SEQUENCE [LARGE SCALE GENOMIC DNA]</scope>
    <source>
        <strain evidence="8">ATCC 24235 / CBS 4417 / NBRC 1672 / NRRL Y-8282 / UCD 70-5</strain>
    </source>
</reference>
<keyword evidence="8" id="KW-1185">Reference proteome</keyword>
<dbReference type="FunFam" id="3.30.2410.10:FF:000011">
    <property type="entry name" value="Putative Ubiquitin-protein ligase E3C"/>
    <property type="match status" value="1"/>
</dbReference>
<sequence length="918" mass="106161">MFNFNGQSKRRNINLSTNNRASKKELLAQAQKEREKRALAKKEQNAIIIIQNVLRKVRDTRSVLDTCLKSKDETILVHLIPIFGRRLLSYISKDDLKYILTVSNNYSLSYKNSFYNIKLLEILGSFSDGDEELIIETFNDLNPRFPVSEMFVSQVTNMLLTSYSTSEVIFLSVSKFIRKWNILSSPNSLDLFCLHSDIRKTSDNLMSFYKHLAQYAIFPLHIVDNRHLLNNICIQYSNERGNRSLQLLIAQYLDLSTFNAADYNDLKDIHILFESNYISQLMAYMDLGANKFDALNTIVNYVSLAKCFKTENSILITILAKENFVRSIFNQLIDNSQNTFETKEPIFILFIHLIEVYLLITTDQELLNNRKTITIKELKLFSAKLRDYVFVTLWNPKPDTDSKQTIDISLHLLRQLYLRDTRLKFCATNKDLKFWNSNDKEFLQVNIFKCLEIFEKLYREYILTHSQTSDEHMIDKVAGISSDISINVFEIMKNDSSINLNARQFKKFEILIKTPFFISFEDRVDIFYTFIAFDKHRLSLDSDYNISNNFSIWDTGNEQGVPTVSISRENLLEDAYNAYNNVGEQLKSKISVNFVNEFGPEAGIDGGGISKELLTSVTEEGFNSDKYGLFRTNDNYELYPNPNVTLSKLNLILFLGKIVGKCLYDRVLIDVKFTEFFMKKILNYSNKLISSFDDLSSLDNVLYQNLVKLLNMDSNEVEALELTFEIADENNRQKVIELVPNGSTKKVTKSNILQYIFAIADLKLNRQLYLPCLYFMKGMNMIIAPHWMEIFNPVELQMLISGGDRDIDLEDLRENTIYGGFEQNDRTIQDFWQTLSDFEPSERVKFIKFVTSVPRGPLQGFGSLTPKFGIRNSGTDKDRLPTASTCVNLLKLPNYQDKALLKQKLLYAINSGARFDLS</sequence>
<evidence type="ECO:0000256" key="3">
    <source>
        <dbReference type="ARBA" id="ARBA00022679"/>
    </source>
</evidence>
<evidence type="ECO:0000313" key="8">
    <source>
        <dbReference type="Proteomes" id="UP000005666"/>
    </source>
</evidence>
<name>G8BQV0_TETPH</name>
<dbReference type="Gene3D" id="3.90.1750.10">
    <property type="entry name" value="Hect, E3 ligase catalytic domains"/>
    <property type="match status" value="1"/>
</dbReference>
<evidence type="ECO:0000256" key="5">
    <source>
        <dbReference type="PROSITE-ProRule" id="PRU00104"/>
    </source>
</evidence>
<dbReference type="GO" id="GO:0000502">
    <property type="term" value="C:proteasome complex"/>
    <property type="evidence" value="ECO:0007669"/>
    <property type="project" value="EnsemblFungi"/>
</dbReference>
<protein>
    <recommendedName>
        <fullName evidence="2">HECT-type E3 ubiquitin transferase</fullName>
        <ecNumber evidence="2">2.3.2.26</ecNumber>
    </recommendedName>
</protein>
<dbReference type="Pfam" id="PF00632">
    <property type="entry name" value="HECT"/>
    <property type="match status" value="1"/>
</dbReference>
<dbReference type="Gene3D" id="3.30.2160.10">
    <property type="entry name" value="Hect, E3 ligase catalytic domain"/>
    <property type="match status" value="1"/>
</dbReference>
<evidence type="ECO:0000256" key="1">
    <source>
        <dbReference type="ARBA" id="ARBA00000885"/>
    </source>
</evidence>
<evidence type="ECO:0000256" key="4">
    <source>
        <dbReference type="ARBA" id="ARBA00022786"/>
    </source>
</evidence>
<gene>
    <name evidence="7" type="primary">TPHA0C04620</name>
    <name evidence="7" type="ordered locus">TPHA_0C04620</name>
</gene>
<proteinExistence type="predicted"/>
<dbReference type="RefSeq" id="XP_003685046.1">
    <property type="nucleotide sequence ID" value="XM_003684998.1"/>
</dbReference>
<dbReference type="SMART" id="SM00119">
    <property type="entry name" value="HECTc"/>
    <property type="match status" value="1"/>
</dbReference>
<dbReference type="GO" id="GO:0005634">
    <property type="term" value="C:nucleus"/>
    <property type="evidence" value="ECO:0007669"/>
    <property type="project" value="EnsemblFungi"/>
</dbReference>
<dbReference type="GO" id="GO:0005829">
    <property type="term" value="C:cytosol"/>
    <property type="evidence" value="ECO:0007669"/>
    <property type="project" value="EnsemblFungi"/>
</dbReference>
<evidence type="ECO:0000313" key="7">
    <source>
        <dbReference type="EMBL" id="CCE62612.1"/>
    </source>
</evidence>
<dbReference type="Proteomes" id="UP000005666">
    <property type="component" value="Chromosome 3"/>
</dbReference>
<dbReference type="OrthoDB" id="8068875at2759"/>